<keyword evidence="1" id="KW-1133">Transmembrane helix</keyword>
<dbReference type="RefSeq" id="YP_010659949.1">
    <property type="nucleotide sequence ID" value="NC_070874.1"/>
</dbReference>
<organism evidence="2 3">
    <name type="scientific">Escherichia phage vB_EcoP-ZQ2</name>
    <dbReference type="NCBI Taxonomy" id="2810370"/>
    <lineage>
        <taxon>Viruses</taxon>
        <taxon>Duplodnaviria</taxon>
        <taxon>Heunggongvirae</taxon>
        <taxon>Uroviricota</taxon>
        <taxon>Caudoviricetes</taxon>
        <taxon>Schitoviridae</taxon>
        <taxon>Enquatrovirinae</taxon>
        <taxon>Gamaleyavirus</taxon>
        <taxon>Gamaleyavirus Zq2</taxon>
    </lineage>
</organism>
<proteinExistence type="predicted"/>
<dbReference type="Proteomes" id="UP000693653">
    <property type="component" value="Segment"/>
</dbReference>
<keyword evidence="1" id="KW-0812">Transmembrane</keyword>
<evidence type="ECO:0000313" key="3">
    <source>
        <dbReference type="Proteomes" id="UP000693653"/>
    </source>
</evidence>
<evidence type="ECO:0000256" key="1">
    <source>
        <dbReference type="SAM" id="Phobius"/>
    </source>
</evidence>
<evidence type="ECO:0000313" key="2">
    <source>
        <dbReference type="EMBL" id="QWY13147.1"/>
    </source>
</evidence>
<dbReference type="GeneID" id="77935938"/>
<dbReference type="KEGG" id="vg:77935938"/>
<accession>A0A8F3HKS5</accession>
<reference evidence="2 3" key="1">
    <citation type="submission" date="2021-02" db="EMBL/GenBank/DDBJ databases">
        <authorList>
            <person name="Liu C."/>
        </authorList>
    </citation>
    <scope>NUCLEOTIDE SEQUENCE [LARGE SCALE GENOMIC DNA]</scope>
    <source>
        <strain evidence="3">Escherichia phage</strain>
    </source>
</reference>
<name>A0A8F3HKS5_9CAUD</name>
<protein>
    <submittedName>
        <fullName evidence="2">Uncharacterized protein</fullName>
    </submittedName>
</protein>
<sequence length="50" mass="5311">MKLLVEILCILLMILLVAAFPWLLAVGVIIGMFAVIGSDARGRDEPGGDV</sequence>
<feature type="transmembrane region" description="Helical" evidence="1">
    <location>
        <begin position="7"/>
        <end position="36"/>
    </location>
</feature>
<keyword evidence="1" id="KW-0472">Membrane</keyword>
<dbReference type="EMBL" id="MW630115">
    <property type="protein sequence ID" value="QWY13147.1"/>
    <property type="molecule type" value="Genomic_DNA"/>
</dbReference>
<keyword evidence="3" id="KW-1185">Reference proteome</keyword>